<keyword evidence="3" id="KW-1185">Reference proteome</keyword>
<comment type="caution">
    <text evidence="2">The sequence shown here is derived from an EMBL/GenBank/DDBJ whole genome shotgun (WGS) entry which is preliminary data.</text>
</comment>
<dbReference type="Pfam" id="PF13701">
    <property type="entry name" value="DDE_Tnp_1_4"/>
    <property type="match status" value="1"/>
</dbReference>
<sequence>MNNVTFSQTNCKEETTSTWLAAVMQFGLKINFFDPLKEFKLKMKEVEYSVYQKLITVIMSVAMGCEYMKDINEKLAPEVLAANMFGMDRIPDQSQINGLLTRMDSDSIKQLKDIHHKIFIENSSSILSTHTVVVDIDQSGLIANGKTYELADKGYFAKKKNQRGYQLAAAFTGEASETITMKLDSGNTHCTEHYDELLHDVLSKYQEQLRNGNLILRTDSGFGSMDNIEKLTNCYTAQ</sequence>
<organism evidence="2 3">
    <name type="scientific">Fonticella tunisiensis</name>
    <dbReference type="NCBI Taxonomy" id="1096341"/>
    <lineage>
        <taxon>Bacteria</taxon>
        <taxon>Bacillati</taxon>
        <taxon>Bacillota</taxon>
        <taxon>Clostridia</taxon>
        <taxon>Eubacteriales</taxon>
        <taxon>Clostridiaceae</taxon>
        <taxon>Fonticella</taxon>
    </lineage>
</organism>
<dbReference type="AlphaFoldDB" id="A0A4R7K478"/>
<dbReference type="InterPro" id="IPR025668">
    <property type="entry name" value="Tnp_DDE_dom"/>
</dbReference>
<accession>A0A4R7K478</accession>
<dbReference type="EMBL" id="SOAZ01000042">
    <property type="protein sequence ID" value="TDT45985.1"/>
    <property type="molecule type" value="Genomic_DNA"/>
</dbReference>
<dbReference type="Proteomes" id="UP000295325">
    <property type="component" value="Unassembled WGS sequence"/>
</dbReference>
<gene>
    <name evidence="2" type="ORF">EDD71_1421</name>
</gene>
<evidence type="ECO:0000313" key="2">
    <source>
        <dbReference type="EMBL" id="TDT45985.1"/>
    </source>
</evidence>
<name>A0A4R7K478_9CLOT</name>
<dbReference type="OrthoDB" id="1878374at2"/>
<proteinExistence type="predicted"/>
<evidence type="ECO:0000313" key="3">
    <source>
        <dbReference type="Proteomes" id="UP000295325"/>
    </source>
</evidence>
<dbReference type="RefSeq" id="WP_133629435.1">
    <property type="nucleotide sequence ID" value="NZ_SOAZ01000042.1"/>
</dbReference>
<evidence type="ECO:0000259" key="1">
    <source>
        <dbReference type="Pfam" id="PF13701"/>
    </source>
</evidence>
<reference evidence="2 3" key="1">
    <citation type="submission" date="2019-03" db="EMBL/GenBank/DDBJ databases">
        <title>Genomic Encyclopedia of Type Strains, Phase IV (KMG-IV): sequencing the most valuable type-strain genomes for metagenomic binning, comparative biology and taxonomic classification.</title>
        <authorList>
            <person name="Goeker M."/>
        </authorList>
    </citation>
    <scope>NUCLEOTIDE SEQUENCE [LARGE SCALE GENOMIC DNA]</scope>
    <source>
        <strain evidence="2 3">DSM 24455</strain>
    </source>
</reference>
<protein>
    <submittedName>
        <fullName evidence="2">DDE family transposase</fullName>
    </submittedName>
</protein>
<feature type="domain" description="Transposase DDE" evidence="1">
    <location>
        <begin position="42"/>
        <end position="228"/>
    </location>
</feature>